<dbReference type="KEGG" id="parq:DSM112329_01697"/>
<name>A0AAU7ATD2_9ACTN</name>
<dbReference type="EMBL" id="CP114014">
    <property type="protein sequence ID" value="XAY04859.1"/>
    <property type="molecule type" value="Genomic_DNA"/>
</dbReference>
<proteinExistence type="predicted"/>
<gene>
    <name evidence="2" type="ORF">DSM112329_01697</name>
</gene>
<evidence type="ECO:0000313" key="2">
    <source>
        <dbReference type="EMBL" id="XAY04859.1"/>
    </source>
</evidence>
<organism evidence="2">
    <name type="scientific">Paraconexibacter sp. AEG42_29</name>
    <dbReference type="NCBI Taxonomy" id="2997339"/>
    <lineage>
        <taxon>Bacteria</taxon>
        <taxon>Bacillati</taxon>
        <taxon>Actinomycetota</taxon>
        <taxon>Thermoleophilia</taxon>
        <taxon>Solirubrobacterales</taxon>
        <taxon>Paraconexibacteraceae</taxon>
        <taxon>Paraconexibacter</taxon>
    </lineage>
</organism>
<protein>
    <submittedName>
        <fullName evidence="2">Uncharacterized protein</fullName>
    </submittedName>
</protein>
<accession>A0AAU7ATD2</accession>
<reference evidence="2" key="1">
    <citation type="submission" date="2022-12" db="EMBL/GenBank/DDBJ databases">
        <title>Paraconexibacter alkalitolerans sp. nov. and Baekduia alba sp. nov., isolated from soil and emended description of the genera Paraconexibacter (Chun et al., 2020) and Baekduia (An et al., 2020).</title>
        <authorList>
            <person name="Vieira S."/>
            <person name="Huber K.J."/>
            <person name="Geppert A."/>
            <person name="Wolf J."/>
            <person name="Neumann-Schaal M."/>
            <person name="Muesken M."/>
            <person name="Overmann J."/>
        </authorList>
    </citation>
    <scope>NUCLEOTIDE SEQUENCE</scope>
    <source>
        <strain evidence="2">AEG42_29</strain>
    </source>
</reference>
<feature type="signal peptide" evidence="1">
    <location>
        <begin position="1"/>
        <end position="29"/>
    </location>
</feature>
<evidence type="ECO:0000256" key="1">
    <source>
        <dbReference type="SAM" id="SignalP"/>
    </source>
</evidence>
<dbReference type="AlphaFoldDB" id="A0AAU7ATD2"/>
<dbReference type="RefSeq" id="WP_354701383.1">
    <property type="nucleotide sequence ID" value="NZ_CP114014.1"/>
</dbReference>
<keyword evidence="1" id="KW-0732">Signal</keyword>
<feature type="chain" id="PRO_5043772670" evidence="1">
    <location>
        <begin position="30"/>
        <end position="224"/>
    </location>
</feature>
<sequence length="224" mass="22725">MRLTTSRPTPAFVLALVALVFSMAGTGYAAAQISGSSIKSRSVSAQKVVTNALTGVEIKESSLGLVPRSTFAFSAESAASADTAKVADTAKAADVAKTADTATTAKTADTALVADKAKDADKLGGREPSEYLRSARTVRSVTFANVAINNGAETTAFCNPGEIAVGGGAGWFFVGTDTSVGSATVSTMIPVTDAGTNRSGFRGEGKNTSTVARDFKVYAICMAG</sequence>